<reference evidence="1 2" key="1">
    <citation type="submission" date="2015-06" db="EMBL/GenBank/DDBJ databases">
        <title>Marinobacter subterrani, a genetically tractable neutrophilic iron-oxidizing strain isolated from the Soudan Iron Mine.</title>
        <authorList>
            <person name="Bonis B.M."/>
            <person name="Gralnick J.A."/>
        </authorList>
    </citation>
    <scope>NUCLEOTIDE SEQUENCE [LARGE SCALE GENOMIC DNA]</scope>
    <source>
        <strain evidence="1 2">JG233</strain>
    </source>
</reference>
<dbReference type="EMBL" id="LFBU01000001">
    <property type="protein sequence ID" value="KMQ76048.1"/>
    <property type="molecule type" value="Genomic_DNA"/>
</dbReference>
<gene>
    <name evidence="1" type="ORF">Msub_12257</name>
</gene>
<evidence type="ECO:0000313" key="2">
    <source>
        <dbReference type="Proteomes" id="UP000036102"/>
    </source>
</evidence>
<comment type="caution">
    <text evidence="1">The sequence shown here is derived from an EMBL/GenBank/DDBJ whole genome shotgun (WGS) entry which is preliminary data.</text>
</comment>
<accession>A0A0J7JC33</accession>
<keyword evidence="2" id="KW-1185">Reference proteome</keyword>
<dbReference type="Proteomes" id="UP000036102">
    <property type="component" value="Unassembled WGS sequence"/>
</dbReference>
<dbReference type="AlphaFoldDB" id="A0A0J7JC33"/>
<evidence type="ECO:0000313" key="1">
    <source>
        <dbReference type="EMBL" id="KMQ76048.1"/>
    </source>
</evidence>
<dbReference type="RefSeq" id="WP_048496071.1">
    <property type="nucleotide sequence ID" value="NZ_LFBU01000001.1"/>
</dbReference>
<dbReference type="InterPro" id="IPR010836">
    <property type="entry name" value="SapC"/>
</dbReference>
<dbReference type="Pfam" id="PF07277">
    <property type="entry name" value="SapC"/>
    <property type="match status" value="1"/>
</dbReference>
<dbReference type="STRING" id="1658765.Msub_12257"/>
<protein>
    <submittedName>
        <fullName evidence="1">SapC</fullName>
    </submittedName>
</protein>
<dbReference type="PATRIC" id="fig|1658765.3.peg.2270"/>
<dbReference type="OrthoDB" id="9806524at2"/>
<proteinExistence type="predicted"/>
<organism evidence="1 2">
    <name type="scientific">Marinobacter subterrani</name>
    <dbReference type="NCBI Taxonomy" id="1658765"/>
    <lineage>
        <taxon>Bacteria</taxon>
        <taxon>Pseudomonadati</taxon>
        <taxon>Pseudomonadota</taxon>
        <taxon>Gammaproteobacteria</taxon>
        <taxon>Pseudomonadales</taxon>
        <taxon>Marinobacteraceae</taxon>
        <taxon>Marinobacter</taxon>
    </lineage>
</organism>
<name>A0A0J7JC33_9GAMM</name>
<sequence>MLFYQHIVPLNRDNHRNLKLKTGLGTAEFAKETHYVPLAGSEFFQAARDYPIVFAGESAGELGAVALLGLRQNENLFLDENNAWRAGCYVPAFVRRYPFVLARGGKDGDYTVCLDDSFHAFSEEEGEPLFDGEGNDTEYLKNVINFLNGYLAESDRTLQFAQKLQELDLLVTREIRVSNREQRNFLLRDLKIVDEARLRELDDGVLGQLNRDGYLGWIYAHLMSIGNASRFPQYMRQDIGEAEISRG</sequence>